<evidence type="ECO:0000313" key="2">
    <source>
        <dbReference type="EMBL" id="OHS97457.1"/>
    </source>
</evidence>
<dbReference type="RefSeq" id="XP_068350594.1">
    <property type="nucleotide sequence ID" value="XM_068494888.1"/>
</dbReference>
<protein>
    <submittedName>
        <fullName evidence="2">Uncharacterized protein</fullName>
    </submittedName>
</protein>
<comment type="caution">
    <text evidence="2">The sequence shown here is derived from an EMBL/GenBank/DDBJ whole genome shotgun (WGS) entry which is preliminary data.</text>
</comment>
<dbReference type="GeneID" id="94829592"/>
<proteinExistence type="predicted"/>
<organism evidence="2 3">
    <name type="scientific">Tritrichomonas foetus</name>
    <dbReference type="NCBI Taxonomy" id="1144522"/>
    <lineage>
        <taxon>Eukaryota</taxon>
        <taxon>Metamonada</taxon>
        <taxon>Parabasalia</taxon>
        <taxon>Tritrichomonadida</taxon>
        <taxon>Tritrichomonadidae</taxon>
        <taxon>Tritrichomonas</taxon>
    </lineage>
</organism>
<dbReference type="Proteomes" id="UP000179807">
    <property type="component" value="Unassembled WGS sequence"/>
</dbReference>
<dbReference type="VEuPathDB" id="TrichDB:TRFO_09470"/>
<dbReference type="EMBL" id="MLAK01001115">
    <property type="protein sequence ID" value="OHS97457.1"/>
    <property type="molecule type" value="Genomic_DNA"/>
</dbReference>
<evidence type="ECO:0000313" key="3">
    <source>
        <dbReference type="Proteomes" id="UP000179807"/>
    </source>
</evidence>
<keyword evidence="3" id="KW-1185">Reference proteome</keyword>
<name>A0A1J4JFL4_9EUKA</name>
<dbReference type="AlphaFoldDB" id="A0A1J4JFL4"/>
<accession>A0A1J4JFL4</accession>
<feature type="region of interest" description="Disordered" evidence="1">
    <location>
        <begin position="145"/>
        <end position="178"/>
    </location>
</feature>
<reference evidence="2" key="1">
    <citation type="submission" date="2016-10" db="EMBL/GenBank/DDBJ databases">
        <authorList>
            <person name="Benchimol M."/>
            <person name="Almeida L.G."/>
            <person name="Vasconcelos A.T."/>
            <person name="Perreira-Neves A."/>
            <person name="Rosa I.A."/>
            <person name="Tasca T."/>
            <person name="Bogo M.R."/>
            <person name="de Souza W."/>
        </authorList>
    </citation>
    <scope>NUCLEOTIDE SEQUENCE [LARGE SCALE GENOMIC DNA]</scope>
    <source>
        <strain evidence="2">K</strain>
    </source>
</reference>
<sequence>MSSTISRSDAQALLAQIIAGLRAKKREISDQYLLASRKLMRSFDLSPKDEIIKNAHDEHRLAQLKSIVEQSTRTATSLNMNFNDFYRNYENNQSYFTLCSHSKILEVEQIDSLAQALPPKKQVKQVEIQPLGDKEVGAYVRKFAENKGSSQGADERLLDLFRPPKAQQVRPSPKREND</sequence>
<evidence type="ECO:0000256" key="1">
    <source>
        <dbReference type="SAM" id="MobiDB-lite"/>
    </source>
</evidence>
<gene>
    <name evidence="2" type="ORF">TRFO_09470</name>
</gene>